<feature type="domain" description="HTH CENPB-type" evidence="2">
    <location>
        <begin position="62"/>
        <end position="139"/>
    </location>
</feature>
<gene>
    <name evidence="3" type="ORF">A3Q56_06195</name>
</gene>
<dbReference type="Gene3D" id="1.10.1270.10">
    <property type="entry name" value="TrpR-like"/>
    <property type="match status" value="1"/>
</dbReference>
<accession>A0A177AXF1</accession>
<proteinExistence type="predicted"/>
<dbReference type="Gene3D" id="1.10.10.60">
    <property type="entry name" value="Homeodomain-like"/>
    <property type="match status" value="1"/>
</dbReference>
<dbReference type="GO" id="GO:0003677">
    <property type="term" value="F:DNA binding"/>
    <property type="evidence" value="ECO:0007669"/>
    <property type="project" value="UniProtKB-KW"/>
</dbReference>
<evidence type="ECO:0000256" key="1">
    <source>
        <dbReference type="ARBA" id="ARBA00023125"/>
    </source>
</evidence>
<dbReference type="OrthoDB" id="3229771at2759"/>
<evidence type="ECO:0000259" key="2">
    <source>
        <dbReference type="PROSITE" id="PS51253"/>
    </source>
</evidence>
<reference evidence="3 4" key="1">
    <citation type="submission" date="2016-04" db="EMBL/GenBank/DDBJ databases">
        <title>The genome of Intoshia linei affirms orthonectids as highly simplified spiralians.</title>
        <authorList>
            <person name="Mikhailov K.V."/>
            <person name="Slusarev G.S."/>
            <person name="Nikitin M.A."/>
            <person name="Logacheva M.D."/>
            <person name="Penin A."/>
            <person name="Aleoshin V."/>
            <person name="Panchin Y.V."/>
        </authorList>
    </citation>
    <scope>NUCLEOTIDE SEQUENCE [LARGE SCALE GENOMIC DNA]</scope>
    <source>
        <strain evidence="3">Intl2013</strain>
        <tissue evidence="3">Whole animal</tissue>
    </source>
</reference>
<keyword evidence="1" id="KW-0238">DNA-binding</keyword>
<dbReference type="Pfam" id="PF03221">
    <property type="entry name" value="HTH_Tnp_Tc5"/>
    <property type="match status" value="1"/>
</dbReference>
<dbReference type="Pfam" id="PF02796">
    <property type="entry name" value="HTH_7"/>
    <property type="match status" value="1"/>
</dbReference>
<dbReference type="AlphaFoldDB" id="A0A177AXF1"/>
<comment type="caution">
    <text evidence="3">The sequence shown here is derived from an EMBL/GenBank/DDBJ whole genome shotgun (WGS) entry which is preliminary data.</text>
</comment>
<dbReference type="InterPro" id="IPR038116">
    <property type="entry name" value="TrpR-like_sf"/>
</dbReference>
<evidence type="ECO:0000313" key="4">
    <source>
        <dbReference type="Proteomes" id="UP000078046"/>
    </source>
</evidence>
<sequence length="161" mass="18506">MKKNITLNEKLNIIKMLNEGISVKQIAETLNKSINTIYSVKRCKPKIMNIYQDSNVPESMGSFKRMRLANCKEVENKLYGMFVKQRHNDVSISEETLIVEAKSIDNCSDTGSNVERNDCQFSRGWLNKFKRRNGIKSYKLCGDSEGANVEATRKFDRMPNL</sequence>
<organism evidence="3 4">
    <name type="scientific">Intoshia linei</name>
    <dbReference type="NCBI Taxonomy" id="1819745"/>
    <lineage>
        <taxon>Eukaryota</taxon>
        <taxon>Metazoa</taxon>
        <taxon>Spiralia</taxon>
        <taxon>Lophotrochozoa</taxon>
        <taxon>Mesozoa</taxon>
        <taxon>Orthonectida</taxon>
        <taxon>Rhopaluridae</taxon>
        <taxon>Intoshia</taxon>
    </lineage>
</organism>
<dbReference type="InterPro" id="IPR009057">
    <property type="entry name" value="Homeodomain-like_sf"/>
</dbReference>
<name>A0A177AXF1_9BILA</name>
<dbReference type="GO" id="GO:0000150">
    <property type="term" value="F:DNA strand exchange activity"/>
    <property type="evidence" value="ECO:0007669"/>
    <property type="project" value="InterPro"/>
</dbReference>
<evidence type="ECO:0000313" key="3">
    <source>
        <dbReference type="EMBL" id="OAF66081.1"/>
    </source>
</evidence>
<dbReference type="EMBL" id="LWCA01001043">
    <property type="protein sequence ID" value="OAF66081.1"/>
    <property type="molecule type" value="Genomic_DNA"/>
</dbReference>
<protein>
    <recommendedName>
        <fullName evidence="2">HTH CENPB-type domain-containing protein</fullName>
    </recommendedName>
</protein>
<keyword evidence="4" id="KW-1185">Reference proteome</keyword>
<dbReference type="InterPro" id="IPR006600">
    <property type="entry name" value="HTH_CenpB_DNA-bd_dom"/>
</dbReference>
<dbReference type="PROSITE" id="PS51253">
    <property type="entry name" value="HTH_CENPB"/>
    <property type="match status" value="1"/>
</dbReference>
<dbReference type="SUPFAM" id="SSF46689">
    <property type="entry name" value="Homeodomain-like"/>
    <property type="match status" value="2"/>
</dbReference>
<dbReference type="InterPro" id="IPR006120">
    <property type="entry name" value="Resolvase_HTH_dom"/>
</dbReference>
<dbReference type="Proteomes" id="UP000078046">
    <property type="component" value="Unassembled WGS sequence"/>
</dbReference>